<organism evidence="6 7">
    <name type="scientific">Heterobasidion irregulare (strain TC 32-1)</name>
    <dbReference type="NCBI Taxonomy" id="747525"/>
    <lineage>
        <taxon>Eukaryota</taxon>
        <taxon>Fungi</taxon>
        <taxon>Dikarya</taxon>
        <taxon>Basidiomycota</taxon>
        <taxon>Agaricomycotina</taxon>
        <taxon>Agaricomycetes</taxon>
        <taxon>Russulales</taxon>
        <taxon>Bondarzewiaceae</taxon>
        <taxon>Heterobasidion</taxon>
        <taxon>Heterobasidion annosum species complex</taxon>
    </lineage>
</organism>
<dbReference type="SUPFAM" id="SSF48179">
    <property type="entry name" value="6-phosphogluconate dehydrogenase C-terminal domain-like"/>
    <property type="match status" value="1"/>
</dbReference>
<dbReference type="PANTHER" id="PTHR21708:SF43">
    <property type="entry name" value="KETOPANTOATE REDUCTASE C-TERMINAL DOMAIN-CONTAINING PROTEIN"/>
    <property type="match status" value="1"/>
</dbReference>
<keyword evidence="3" id="KW-0560">Oxidoreductase</keyword>
<dbReference type="InterPro" id="IPR013332">
    <property type="entry name" value="KPR_N"/>
</dbReference>
<sequence length="356" mass="38005">MCNGLPQPVDMLQICVVGLGAIGTYYALALEKSGRAQVTAVCRSNLGTLIENGVDVVSDGLGRVAAWKPHRAVPTPEEAADRRYDFVICAFKALPDVNPTPKLIAPLLHSTDCFVLIQNGIGIHADLQAARPDAAIISSCAWIDATTVGGGRSVVQSGPDKLTSGLHPGLVASSEDGQTAEDEGVQSLRLFHELLVAGGAGSEVTDDINAARWQKILWNATFSTLCTVSRSPVADLLCSQLLPVTLPTVKGIMEEVVSVARSTGVTASKLPENKVDQVIADCLEQYSDERRTSPSRFKPSMLVDLEAGRPMEVEPIVGSVVKIARKHAVATPRLDMIYAQLMILQRAVLRARHVVS</sequence>
<comment type="similarity">
    <text evidence="1">Belongs to the ketopantoate reductase family.</text>
</comment>
<dbReference type="InterPro" id="IPR013752">
    <property type="entry name" value="KPA_reductase"/>
</dbReference>
<dbReference type="STRING" id="747525.W4KGA8"/>
<dbReference type="InterPro" id="IPR013328">
    <property type="entry name" value="6PGD_dom2"/>
</dbReference>
<evidence type="ECO:0000256" key="1">
    <source>
        <dbReference type="ARBA" id="ARBA00007870"/>
    </source>
</evidence>
<dbReference type="GO" id="GO:0015940">
    <property type="term" value="P:pantothenate biosynthetic process"/>
    <property type="evidence" value="ECO:0007669"/>
    <property type="project" value="InterPro"/>
</dbReference>
<feature type="domain" description="Ketopantoate reductase N-terminal" evidence="4">
    <location>
        <begin position="14"/>
        <end position="167"/>
    </location>
</feature>
<dbReference type="Pfam" id="PF08546">
    <property type="entry name" value="ApbA_C"/>
    <property type="match status" value="1"/>
</dbReference>
<dbReference type="InterPro" id="IPR003710">
    <property type="entry name" value="ApbA"/>
</dbReference>
<keyword evidence="7" id="KW-1185">Reference proteome</keyword>
<dbReference type="Gene3D" id="3.40.50.720">
    <property type="entry name" value="NAD(P)-binding Rossmann-like Domain"/>
    <property type="match status" value="1"/>
</dbReference>
<evidence type="ECO:0000256" key="2">
    <source>
        <dbReference type="ARBA" id="ARBA00022857"/>
    </source>
</evidence>
<evidence type="ECO:0000259" key="5">
    <source>
        <dbReference type="Pfam" id="PF08546"/>
    </source>
</evidence>
<dbReference type="Proteomes" id="UP000030671">
    <property type="component" value="Unassembled WGS sequence"/>
</dbReference>
<dbReference type="PANTHER" id="PTHR21708">
    <property type="entry name" value="PROBABLE 2-DEHYDROPANTOATE 2-REDUCTASE"/>
    <property type="match status" value="1"/>
</dbReference>
<evidence type="ECO:0000259" key="4">
    <source>
        <dbReference type="Pfam" id="PF02558"/>
    </source>
</evidence>
<dbReference type="FunCoup" id="W4KGA8">
    <property type="interactions" value="254"/>
</dbReference>
<evidence type="ECO:0008006" key="8">
    <source>
        <dbReference type="Google" id="ProtNLM"/>
    </source>
</evidence>
<evidence type="ECO:0000256" key="3">
    <source>
        <dbReference type="ARBA" id="ARBA00023002"/>
    </source>
</evidence>
<dbReference type="SUPFAM" id="SSF51735">
    <property type="entry name" value="NAD(P)-binding Rossmann-fold domains"/>
    <property type="match status" value="1"/>
</dbReference>
<dbReference type="HOGENOM" id="CLU_031468_2_1_1"/>
<dbReference type="OrthoDB" id="3609at2759"/>
<dbReference type="RefSeq" id="XP_009543815.1">
    <property type="nucleotide sequence ID" value="XM_009545520.1"/>
</dbReference>
<evidence type="ECO:0000313" key="7">
    <source>
        <dbReference type="Proteomes" id="UP000030671"/>
    </source>
</evidence>
<name>W4KGA8_HETIT</name>
<dbReference type="FunFam" id="1.10.1040.10:FF:000017">
    <property type="entry name" value="2-dehydropantoate 2-reductase"/>
    <property type="match status" value="1"/>
</dbReference>
<dbReference type="GO" id="GO:0005737">
    <property type="term" value="C:cytoplasm"/>
    <property type="evidence" value="ECO:0007669"/>
    <property type="project" value="TreeGrafter"/>
</dbReference>
<dbReference type="AlphaFoldDB" id="W4KGA8"/>
<dbReference type="eggNOG" id="ENOG502RYJ0">
    <property type="taxonomic scope" value="Eukaryota"/>
</dbReference>
<dbReference type="NCBIfam" id="TIGR00745">
    <property type="entry name" value="apbA_panE"/>
    <property type="match status" value="1"/>
</dbReference>
<accession>W4KGA8</accession>
<keyword evidence="2" id="KW-0521">NADP</keyword>
<dbReference type="Gene3D" id="1.10.1040.10">
    <property type="entry name" value="N-(1-d-carboxylethyl)-l-norvaline Dehydrogenase, domain 2"/>
    <property type="match status" value="1"/>
</dbReference>
<dbReference type="InterPro" id="IPR051402">
    <property type="entry name" value="KPR-Related"/>
</dbReference>
<protein>
    <recommendedName>
        <fullName evidence="8">2-dehydropantoate 2-reductase</fullName>
    </recommendedName>
</protein>
<dbReference type="GeneID" id="20667376"/>
<dbReference type="InterPro" id="IPR036291">
    <property type="entry name" value="NAD(P)-bd_dom_sf"/>
</dbReference>
<gene>
    <name evidence="6" type="ORF">HETIRDRAFT_150945</name>
</gene>
<dbReference type="Pfam" id="PF02558">
    <property type="entry name" value="ApbA"/>
    <property type="match status" value="1"/>
</dbReference>
<dbReference type="InParanoid" id="W4KGA8"/>
<feature type="domain" description="Ketopantoate reductase C-terminal" evidence="5">
    <location>
        <begin position="207"/>
        <end position="342"/>
    </location>
</feature>
<reference evidence="6 7" key="1">
    <citation type="journal article" date="2012" name="New Phytol.">
        <title>Insight into trade-off between wood decay and parasitism from the genome of a fungal forest pathogen.</title>
        <authorList>
            <person name="Olson A."/>
            <person name="Aerts A."/>
            <person name="Asiegbu F."/>
            <person name="Belbahri L."/>
            <person name="Bouzid O."/>
            <person name="Broberg A."/>
            <person name="Canback B."/>
            <person name="Coutinho P.M."/>
            <person name="Cullen D."/>
            <person name="Dalman K."/>
            <person name="Deflorio G."/>
            <person name="van Diepen L.T."/>
            <person name="Dunand C."/>
            <person name="Duplessis S."/>
            <person name="Durling M."/>
            <person name="Gonthier P."/>
            <person name="Grimwood J."/>
            <person name="Fossdal C.G."/>
            <person name="Hansson D."/>
            <person name="Henrissat B."/>
            <person name="Hietala A."/>
            <person name="Himmelstrand K."/>
            <person name="Hoffmeister D."/>
            <person name="Hogberg N."/>
            <person name="James T.Y."/>
            <person name="Karlsson M."/>
            <person name="Kohler A."/>
            <person name="Kues U."/>
            <person name="Lee Y.H."/>
            <person name="Lin Y.C."/>
            <person name="Lind M."/>
            <person name="Lindquist E."/>
            <person name="Lombard V."/>
            <person name="Lucas S."/>
            <person name="Lunden K."/>
            <person name="Morin E."/>
            <person name="Murat C."/>
            <person name="Park J."/>
            <person name="Raffaello T."/>
            <person name="Rouze P."/>
            <person name="Salamov A."/>
            <person name="Schmutz J."/>
            <person name="Solheim H."/>
            <person name="Stahlberg J."/>
            <person name="Velez H."/>
            <person name="de Vries R.P."/>
            <person name="Wiebenga A."/>
            <person name="Woodward S."/>
            <person name="Yakovlev I."/>
            <person name="Garbelotto M."/>
            <person name="Martin F."/>
            <person name="Grigoriev I.V."/>
            <person name="Stenlid J."/>
        </authorList>
    </citation>
    <scope>NUCLEOTIDE SEQUENCE [LARGE SCALE GENOMIC DNA]</scope>
    <source>
        <strain evidence="6 7">TC 32-1</strain>
    </source>
</reference>
<dbReference type="GO" id="GO:0008677">
    <property type="term" value="F:2-dehydropantoate 2-reductase activity"/>
    <property type="evidence" value="ECO:0007669"/>
    <property type="project" value="InterPro"/>
</dbReference>
<dbReference type="EMBL" id="KI925456">
    <property type="protein sequence ID" value="ETW84106.1"/>
    <property type="molecule type" value="Genomic_DNA"/>
</dbReference>
<dbReference type="InterPro" id="IPR008927">
    <property type="entry name" value="6-PGluconate_DH-like_C_sf"/>
</dbReference>
<dbReference type="KEGG" id="hir:HETIRDRAFT_150945"/>
<proteinExistence type="inferred from homology"/>
<evidence type="ECO:0000313" key="6">
    <source>
        <dbReference type="EMBL" id="ETW84106.1"/>
    </source>
</evidence>